<dbReference type="GO" id="GO:0005886">
    <property type="term" value="C:plasma membrane"/>
    <property type="evidence" value="ECO:0007669"/>
    <property type="project" value="TreeGrafter"/>
</dbReference>
<name>A0AAV2HFP2_LYMST</name>
<dbReference type="InterPro" id="IPR050579">
    <property type="entry name" value="PMP-22/EMP/MP20-like"/>
</dbReference>
<dbReference type="Proteomes" id="UP001497497">
    <property type="component" value="Unassembled WGS sequence"/>
</dbReference>
<protein>
    <submittedName>
        <fullName evidence="6">Uncharacterized protein</fullName>
    </submittedName>
</protein>
<sequence>MGCCNSFGTLVVSMLVLLVSLGLTIAAILTDYWFLVGTDSVASDESRRRNNFNFGFWKKCYEDMPEVVPSDEHSSATANCVTIYERLTDTDANSSRELVIQLSRSYIGLSITSAAAQLATILILLCGSWPGDCQRLAKPGLYITATFVLVIATMSGAAAGICFIAARDVERTDLALYEGLTTDYGWSFMLHWIGAGLCFLDGFLILFMLRFSYEEVNSKFQNLYYS</sequence>
<evidence type="ECO:0000256" key="5">
    <source>
        <dbReference type="SAM" id="Phobius"/>
    </source>
</evidence>
<evidence type="ECO:0000256" key="4">
    <source>
        <dbReference type="ARBA" id="ARBA00023136"/>
    </source>
</evidence>
<feature type="transmembrane region" description="Helical" evidence="5">
    <location>
        <begin position="106"/>
        <end position="129"/>
    </location>
</feature>
<dbReference type="PANTHER" id="PTHR10671">
    <property type="entry name" value="EPITHELIAL MEMBRANE PROTEIN-RELATED"/>
    <property type="match status" value="1"/>
</dbReference>
<feature type="transmembrane region" description="Helical" evidence="5">
    <location>
        <begin position="186"/>
        <end position="209"/>
    </location>
</feature>
<dbReference type="Pfam" id="PF13903">
    <property type="entry name" value="Claudin_2"/>
    <property type="match status" value="1"/>
</dbReference>
<evidence type="ECO:0000256" key="1">
    <source>
        <dbReference type="ARBA" id="ARBA00004141"/>
    </source>
</evidence>
<dbReference type="Gene3D" id="1.20.140.150">
    <property type="match status" value="1"/>
</dbReference>
<feature type="transmembrane region" description="Helical" evidence="5">
    <location>
        <begin position="141"/>
        <end position="166"/>
    </location>
</feature>
<dbReference type="AlphaFoldDB" id="A0AAV2HFP2"/>
<keyword evidence="4 5" id="KW-0472">Membrane</keyword>
<evidence type="ECO:0000313" key="7">
    <source>
        <dbReference type="Proteomes" id="UP001497497"/>
    </source>
</evidence>
<gene>
    <name evidence="6" type="ORF">GSLYS_00005664001</name>
</gene>
<keyword evidence="3 5" id="KW-1133">Transmembrane helix</keyword>
<evidence type="ECO:0000256" key="3">
    <source>
        <dbReference type="ARBA" id="ARBA00022989"/>
    </source>
</evidence>
<keyword evidence="7" id="KW-1185">Reference proteome</keyword>
<comment type="caution">
    <text evidence="6">The sequence shown here is derived from an EMBL/GenBank/DDBJ whole genome shotgun (WGS) entry which is preliminary data.</text>
</comment>
<organism evidence="6 7">
    <name type="scientific">Lymnaea stagnalis</name>
    <name type="common">Great pond snail</name>
    <name type="synonym">Helix stagnalis</name>
    <dbReference type="NCBI Taxonomy" id="6523"/>
    <lineage>
        <taxon>Eukaryota</taxon>
        <taxon>Metazoa</taxon>
        <taxon>Spiralia</taxon>
        <taxon>Lophotrochozoa</taxon>
        <taxon>Mollusca</taxon>
        <taxon>Gastropoda</taxon>
        <taxon>Heterobranchia</taxon>
        <taxon>Euthyneura</taxon>
        <taxon>Panpulmonata</taxon>
        <taxon>Hygrophila</taxon>
        <taxon>Lymnaeoidea</taxon>
        <taxon>Lymnaeidae</taxon>
        <taxon>Lymnaea</taxon>
    </lineage>
</organism>
<evidence type="ECO:0000313" key="6">
    <source>
        <dbReference type="EMBL" id="CAL1531569.1"/>
    </source>
</evidence>
<proteinExistence type="predicted"/>
<dbReference type="PANTHER" id="PTHR10671:SF108">
    <property type="entry name" value="CLAUDIN FAMILY PROTEIN-RELATED"/>
    <property type="match status" value="1"/>
</dbReference>
<feature type="transmembrane region" description="Helical" evidence="5">
    <location>
        <begin position="7"/>
        <end position="29"/>
    </location>
</feature>
<dbReference type="EMBL" id="CAXITT010000093">
    <property type="protein sequence ID" value="CAL1531569.1"/>
    <property type="molecule type" value="Genomic_DNA"/>
</dbReference>
<reference evidence="6 7" key="1">
    <citation type="submission" date="2024-04" db="EMBL/GenBank/DDBJ databases">
        <authorList>
            <consortium name="Genoscope - CEA"/>
            <person name="William W."/>
        </authorList>
    </citation>
    <scope>NUCLEOTIDE SEQUENCE [LARGE SCALE GENOMIC DNA]</scope>
</reference>
<keyword evidence="2 5" id="KW-0812">Transmembrane</keyword>
<evidence type="ECO:0000256" key="2">
    <source>
        <dbReference type="ARBA" id="ARBA00022692"/>
    </source>
</evidence>
<accession>A0AAV2HFP2</accession>
<comment type="subcellular location">
    <subcellularLocation>
        <location evidence="1">Membrane</location>
        <topology evidence="1">Multi-pass membrane protein</topology>
    </subcellularLocation>
</comment>
<dbReference type="InterPro" id="IPR004031">
    <property type="entry name" value="PMP22/EMP/MP20/Claudin"/>
</dbReference>